<comment type="caution">
    <text evidence="1">The sequence shown here is derived from an EMBL/GenBank/DDBJ whole genome shotgun (WGS) entry which is preliminary data.</text>
</comment>
<protein>
    <submittedName>
        <fullName evidence="1">Uncharacterized protein</fullName>
    </submittedName>
</protein>
<organism evidence="1 2">
    <name type="scientific">Rhodococcus baikonurensis</name>
    <dbReference type="NCBI Taxonomy" id="172041"/>
    <lineage>
        <taxon>Bacteria</taxon>
        <taxon>Bacillati</taxon>
        <taxon>Actinomycetota</taxon>
        <taxon>Actinomycetes</taxon>
        <taxon>Mycobacteriales</taxon>
        <taxon>Nocardiaceae</taxon>
        <taxon>Rhodococcus</taxon>
        <taxon>Rhodococcus erythropolis group</taxon>
    </lineage>
</organism>
<dbReference type="RefSeq" id="WP_166655255.1">
    <property type="nucleotide sequence ID" value="NZ_JBHMAS010000107.1"/>
</dbReference>
<evidence type="ECO:0000313" key="1">
    <source>
        <dbReference type="EMBL" id="MFB9785255.1"/>
    </source>
</evidence>
<keyword evidence="2" id="KW-1185">Reference proteome</keyword>
<dbReference type="Proteomes" id="UP001589587">
    <property type="component" value="Unassembled WGS sequence"/>
</dbReference>
<sequence>MKRERYEMSKVVIAEVNKVELTGDGSSEVVETHLIVAGEDSGTAQASE</sequence>
<accession>A0ABV5XRZ8</accession>
<reference evidence="1 2" key="1">
    <citation type="submission" date="2024-09" db="EMBL/GenBank/DDBJ databases">
        <authorList>
            <person name="Sun Q."/>
            <person name="Mori K."/>
        </authorList>
    </citation>
    <scope>NUCLEOTIDE SEQUENCE [LARGE SCALE GENOMIC DNA]</scope>
    <source>
        <strain evidence="1 2">JCM 11411</strain>
    </source>
</reference>
<name>A0ABV5XRZ8_9NOCA</name>
<gene>
    <name evidence="1" type="ORF">ACFFQ6_36760</name>
</gene>
<dbReference type="EMBL" id="JBHMAS010000107">
    <property type="protein sequence ID" value="MFB9785255.1"/>
    <property type="molecule type" value="Genomic_DNA"/>
</dbReference>
<proteinExistence type="predicted"/>
<evidence type="ECO:0000313" key="2">
    <source>
        <dbReference type="Proteomes" id="UP001589587"/>
    </source>
</evidence>